<protein>
    <recommendedName>
        <fullName evidence="3">DUF4097 domain-containing protein</fullName>
    </recommendedName>
</protein>
<feature type="compositionally biased region" description="Polar residues" evidence="1">
    <location>
        <begin position="229"/>
        <end position="240"/>
    </location>
</feature>
<evidence type="ECO:0000256" key="2">
    <source>
        <dbReference type="SAM" id="SignalP"/>
    </source>
</evidence>
<keyword evidence="5" id="KW-1185">Reference proteome</keyword>
<feature type="region of interest" description="Disordered" evidence="1">
    <location>
        <begin position="227"/>
        <end position="246"/>
    </location>
</feature>
<dbReference type="AlphaFoldDB" id="A0A4Z0HE09"/>
<feature type="domain" description="DUF4097" evidence="3">
    <location>
        <begin position="97"/>
        <end position="244"/>
    </location>
</feature>
<name>A0A4Z0HE09_9ACTN</name>
<dbReference type="InterPro" id="IPR025164">
    <property type="entry name" value="Toastrack_DUF4097"/>
</dbReference>
<dbReference type="EMBL" id="SRID01000002">
    <property type="protein sequence ID" value="TGB19365.1"/>
    <property type="molecule type" value="Genomic_DNA"/>
</dbReference>
<proteinExistence type="predicted"/>
<comment type="caution">
    <text evidence="4">The sequence shown here is derived from an EMBL/GenBank/DDBJ whole genome shotgun (WGS) entry which is preliminary data.</text>
</comment>
<feature type="signal peptide" evidence="2">
    <location>
        <begin position="1"/>
        <end position="21"/>
    </location>
</feature>
<reference evidence="4 5" key="1">
    <citation type="submission" date="2019-03" db="EMBL/GenBank/DDBJ databases">
        <authorList>
            <person name="Gonzalez-Pimentel J.L."/>
        </authorList>
    </citation>
    <scope>NUCLEOTIDE SEQUENCE [LARGE SCALE GENOMIC DNA]</scope>
    <source>
        <strain evidence="4 5">JCM 31289</strain>
    </source>
</reference>
<evidence type="ECO:0000313" key="5">
    <source>
        <dbReference type="Proteomes" id="UP000297948"/>
    </source>
</evidence>
<evidence type="ECO:0000259" key="3">
    <source>
        <dbReference type="Pfam" id="PF13349"/>
    </source>
</evidence>
<gene>
    <name evidence="4" type="ORF">E4099_00595</name>
</gene>
<dbReference type="PROSITE" id="PS51257">
    <property type="entry name" value="PROKAR_LIPOPROTEIN"/>
    <property type="match status" value="1"/>
</dbReference>
<feature type="chain" id="PRO_5021220862" description="DUF4097 domain-containing protein" evidence="2">
    <location>
        <begin position="22"/>
        <end position="246"/>
    </location>
</feature>
<evidence type="ECO:0000256" key="1">
    <source>
        <dbReference type="SAM" id="MobiDB-lite"/>
    </source>
</evidence>
<organism evidence="4 5">
    <name type="scientific">Streptomyces palmae</name>
    <dbReference type="NCBI Taxonomy" id="1701085"/>
    <lineage>
        <taxon>Bacteria</taxon>
        <taxon>Bacillati</taxon>
        <taxon>Actinomycetota</taxon>
        <taxon>Actinomycetes</taxon>
        <taxon>Kitasatosporales</taxon>
        <taxon>Streptomycetaceae</taxon>
        <taxon>Streptomyces</taxon>
    </lineage>
</organism>
<dbReference type="OrthoDB" id="4456952at2"/>
<sequence>MIHRSAVRLLSAAGAATTAVALLSACSMLGPDKHREVSYEVGAPVHKLVIKGGTGDIRVVGGGSAVNVTEKQNYKSSAPHTTHTTADGTLTLTYDCHDCGVDYDVRVPTGTTVSVTTDTGDVSLTGVSGSATARTDTGDVSLTAMGGPVTAGSNTGDVSGIRLKAARARLSTQTGGVRATFSNAPSAVHATSQTGGVRIAVPPGAPYAVRAEAQTGKVDVRIEQDDNSPHTITAKTQTGDVTVERT</sequence>
<dbReference type="RefSeq" id="WP_135336872.1">
    <property type="nucleotide sequence ID" value="NZ_JBHLTX010000035.1"/>
</dbReference>
<evidence type="ECO:0000313" key="4">
    <source>
        <dbReference type="EMBL" id="TGB19365.1"/>
    </source>
</evidence>
<dbReference type="Pfam" id="PF13349">
    <property type="entry name" value="DUF4097"/>
    <property type="match status" value="1"/>
</dbReference>
<accession>A0A4Z0HE09</accession>
<dbReference type="Proteomes" id="UP000297948">
    <property type="component" value="Unassembled WGS sequence"/>
</dbReference>
<keyword evidence="2" id="KW-0732">Signal</keyword>